<dbReference type="GO" id="GO:0006207">
    <property type="term" value="P:'de novo' pyrimidine nucleobase biosynthetic process"/>
    <property type="evidence" value="ECO:0007669"/>
    <property type="project" value="InterPro"/>
</dbReference>
<protein>
    <submittedName>
        <fullName evidence="3">Orotidine 5-phosphate decarboxylase HUMPS family protein</fullName>
    </submittedName>
</protein>
<gene>
    <name evidence="3" type="ORF">FD14_GL001734</name>
</gene>
<dbReference type="InterPro" id="IPR001754">
    <property type="entry name" value="OMPdeCOase_dom"/>
</dbReference>
<dbReference type="GO" id="GO:0004590">
    <property type="term" value="F:orotidine-5'-phosphate decarboxylase activity"/>
    <property type="evidence" value="ECO:0007669"/>
    <property type="project" value="InterPro"/>
</dbReference>
<proteinExistence type="predicted"/>
<dbReference type="InterPro" id="IPR011060">
    <property type="entry name" value="RibuloseP-bd_barrel"/>
</dbReference>
<dbReference type="EMBL" id="AYZM01000138">
    <property type="protein sequence ID" value="KRN19324.1"/>
    <property type="molecule type" value="Genomic_DNA"/>
</dbReference>
<comment type="caution">
    <text evidence="3">The sequence shown here is derived from an EMBL/GenBank/DDBJ whole genome shotgun (WGS) entry which is preliminary data.</text>
</comment>
<evidence type="ECO:0000256" key="1">
    <source>
        <dbReference type="ARBA" id="ARBA00023239"/>
    </source>
</evidence>
<dbReference type="SMART" id="SM00934">
    <property type="entry name" value="OMPdecase"/>
    <property type="match status" value="1"/>
</dbReference>
<dbReference type="OrthoDB" id="43475at2"/>
<evidence type="ECO:0000313" key="4">
    <source>
        <dbReference type="Proteomes" id="UP000051442"/>
    </source>
</evidence>
<sequence>MKLQVAIDRVPLAYAVEMAQKLDPLVDIIEFGTSIPKDYGLLGIKESGLKLQHAQLLVDLKTIDEGVYEFEKGFEAGADILTVMGASSLDTLTKVAQVTADAGRDMLIDLMKTTPEKKAEIAGFDQAIYGIHHAKDIEGDFDAVETTAQFHQQFPNVKRIAVAGGINLDTAERLAKQGIAESVIVGSGIMKAADPIAAAKQFVEVIK</sequence>
<dbReference type="RefSeq" id="WP_054734982.1">
    <property type="nucleotide sequence ID" value="NZ_AYZM01000138.1"/>
</dbReference>
<dbReference type="PATRIC" id="fig|1423804.4.peg.1877"/>
<dbReference type="Pfam" id="PF00215">
    <property type="entry name" value="OMPdecase"/>
    <property type="match status" value="1"/>
</dbReference>
<name>A0A0R2F358_9LACO</name>
<feature type="domain" description="Orotidine 5'-phosphate decarboxylase" evidence="2">
    <location>
        <begin position="2"/>
        <end position="202"/>
    </location>
</feature>
<dbReference type="GO" id="GO:0033982">
    <property type="term" value="F:3-dehydro-L-gulonate-6-phosphate decarboxylase activity"/>
    <property type="evidence" value="ECO:0007669"/>
    <property type="project" value="TreeGrafter"/>
</dbReference>
<dbReference type="STRING" id="1423804.FD14_GL001734"/>
<keyword evidence="1" id="KW-0456">Lyase</keyword>
<dbReference type="Proteomes" id="UP000051442">
    <property type="component" value="Unassembled WGS sequence"/>
</dbReference>
<reference evidence="3 4" key="1">
    <citation type="journal article" date="2015" name="Genome Announc.">
        <title>Expanding the biotechnology potential of lactobacilli through comparative genomics of 213 strains and associated genera.</title>
        <authorList>
            <person name="Sun Z."/>
            <person name="Harris H.M."/>
            <person name="McCann A."/>
            <person name="Guo C."/>
            <person name="Argimon S."/>
            <person name="Zhang W."/>
            <person name="Yang X."/>
            <person name="Jeffery I.B."/>
            <person name="Cooney J.C."/>
            <person name="Kagawa T.F."/>
            <person name="Liu W."/>
            <person name="Song Y."/>
            <person name="Salvetti E."/>
            <person name="Wrobel A."/>
            <person name="Rasinkangas P."/>
            <person name="Parkhill J."/>
            <person name="Rea M.C."/>
            <person name="O'Sullivan O."/>
            <person name="Ritari J."/>
            <person name="Douillard F.P."/>
            <person name="Paul Ross R."/>
            <person name="Yang R."/>
            <person name="Briner A.E."/>
            <person name="Felis G.E."/>
            <person name="de Vos W.M."/>
            <person name="Barrangou R."/>
            <person name="Klaenhammer T.R."/>
            <person name="Caufield P.W."/>
            <person name="Cui Y."/>
            <person name="Zhang H."/>
            <person name="O'Toole P.W."/>
        </authorList>
    </citation>
    <scope>NUCLEOTIDE SEQUENCE [LARGE SCALE GENOMIC DNA]</scope>
    <source>
        <strain evidence="3 4">DSM 23365</strain>
    </source>
</reference>
<dbReference type="SUPFAM" id="SSF51366">
    <property type="entry name" value="Ribulose-phoshate binding barrel"/>
    <property type="match status" value="1"/>
</dbReference>
<accession>A0A0R2F358</accession>
<evidence type="ECO:0000259" key="2">
    <source>
        <dbReference type="SMART" id="SM00934"/>
    </source>
</evidence>
<evidence type="ECO:0000313" key="3">
    <source>
        <dbReference type="EMBL" id="KRN19324.1"/>
    </source>
</evidence>
<dbReference type="PANTHER" id="PTHR35039">
    <property type="entry name" value="3-KETO-L-GULONATE-6-PHOSPHATE DECARBOXYLASE SGBH-RELATED"/>
    <property type="match status" value="1"/>
</dbReference>
<dbReference type="InterPro" id="IPR013785">
    <property type="entry name" value="Aldolase_TIM"/>
</dbReference>
<dbReference type="GO" id="GO:0019854">
    <property type="term" value="P:L-ascorbic acid catabolic process"/>
    <property type="evidence" value="ECO:0007669"/>
    <property type="project" value="TreeGrafter"/>
</dbReference>
<keyword evidence="4" id="KW-1185">Reference proteome</keyword>
<organism evidence="3 4">
    <name type="scientific">Secundilactobacillus similis DSM 23365 = JCM 2765</name>
    <dbReference type="NCBI Taxonomy" id="1423804"/>
    <lineage>
        <taxon>Bacteria</taxon>
        <taxon>Bacillati</taxon>
        <taxon>Bacillota</taxon>
        <taxon>Bacilli</taxon>
        <taxon>Lactobacillales</taxon>
        <taxon>Lactobacillaceae</taxon>
        <taxon>Secundilactobacillus</taxon>
    </lineage>
</organism>
<dbReference type="Gene3D" id="3.20.20.70">
    <property type="entry name" value="Aldolase class I"/>
    <property type="match status" value="1"/>
</dbReference>
<dbReference type="AlphaFoldDB" id="A0A0R2F358"/>
<dbReference type="PANTHER" id="PTHR35039:SF3">
    <property type="entry name" value="3-KETO-L-GULONATE-6-PHOSPHATE DECARBOXYLASE SGBH-RELATED"/>
    <property type="match status" value="1"/>
</dbReference>